<reference evidence="2" key="2">
    <citation type="submission" date="2024-07" db="EMBL/GenBank/DDBJ databases">
        <title>Streptomyces haneummycinica sp. nov., a new antibiotic-producing actinobacterium isolated from marine sediment.</title>
        <authorList>
            <person name="Uemura M."/>
            <person name="Hamada M."/>
            <person name="Hirano S."/>
            <person name="Kobayashi K."/>
            <person name="Ohshiro T."/>
            <person name="Kobayashi T."/>
            <person name="Terahara T."/>
        </authorList>
    </citation>
    <scope>NUCLEOTIDE SEQUENCE</scope>
    <source>
        <strain evidence="2">KM77-8</strain>
    </source>
</reference>
<gene>
    <name evidence="2" type="ORF">SHKM778_66280</name>
</gene>
<evidence type="ECO:0000313" key="2">
    <source>
        <dbReference type="EMBL" id="BFO20240.1"/>
    </source>
</evidence>
<protein>
    <submittedName>
        <fullName evidence="2">Uncharacterized protein</fullName>
    </submittedName>
</protein>
<dbReference type="AlphaFoldDB" id="A0AAT9HRW8"/>
<proteinExistence type="predicted"/>
<accession>A0AAT9HRW8</accession>
<organism evidence="2">
    <name type="scientific">Streptomyces haneummycinicus</name>
    <dbReference type="NCBI Taxonomy" id="3074435"/>
    <lineage>
        <taxon>Bacteria</taxon>
        <taxon>Bacillati</taxon>
        <taxon>Actinomycetota</taxon>
        <taxon>Actinomycetes</taxon>
        <taxon>Kitasatosporales</taxon>
        <taxon>Streptomycetaceae</taxon>
        <taxon>Streptomyces</taxon>
    </lineage>
</organism>
<name>A0AAT9HRW8_9ACTN</name>
<reference evidence="2" key="1">
    <citation type="submission" date="2024-06" db="EMBL/GenBank/DDBJ databases">
        <authorList>
            <consortium name="consrtm"/>
            <person name="Uemura M."/>
            <person name="Terahara T."/>
        </authorList>
    </citation>
    <scope>NUCLEOTIDE SEQUENCE</scope>
    <source>
        <strain evidence="2">KM77-8</strain>
    </source>
</reference>
<sequence length="114" mass="12479">METRDGSHCKRYKWVTRGTARGIGPWPEFDPWRPGRTDDARAGALLPHRLRSRPPDPSREGRDPGGVPPDGGSVKRRCHHAKDEPRTAVACEGSSYCCRPRVSPAGPVVVRAGS</sequence>
<feature type="region of interest" description="Disordered" evidence="1">
    <location>
        <begin position="20"/>
        <end position="85"/>
    </location>
</feature>
<evidence type="ECO:0000256" key="1">
    <source>
        <dbReference type="SAM" id="MobiDB-lite"/>
    </source>
</evidence>
<feature type="compositionally biased region" description="Basic and acidic residues" evidence="1">
    <location>
        <begin position="30"/>
        <end position="41"/>
    </location>
</feature>
<dbReference type="EMBL" id="AP035768">
    <property type="protein sequence ID" value="BFO20240.1"/>
    <property type="molecule type" value="Genomic_DNA"/>
</dbReference>
<feature type="compositionally biased region" description="Basic and acidic residues" evidence="1">
    <location>
        <begin position="53"/>
        <end position="63"/>
    </location>
</feature>